<sequence length="135" mass="15681">MSEALTKQLEASLAEQYRRVVCDIVRGKTVDREKVEALLVAAGRTPAELEADVAKEKRRLELIEKVLTEASLSKEAAKLHSELEQLREAYRNKKEEYERRILETNRRLRRVSYSLTESRQALQELLALFPELNQQ</sequence>
<feature type="coiled-coil region" evidence="1">
    <location>
        <begin position="69"/>
        <end position="107"/>
    </location>
</feature>
<gene>
    <name evidence="2" type="ORF">THTE_1756</name>
</gene>
<protein>
    <submittedName>
        <fullName evidence="2">Uncharacterized protein</fullName>
    </submittedName>
</protein>
<dbReference type="EMBL" id="CP018477">
    <property type="protein sequence ID" value="ASV74358.1"/>
    <property type="molecule type" value="Genomic_DNA"/>
</dbReference>
<reference evidence="2 3" key="1">
    <citation type="journal article" name="Front. Microbiol.">
        <title>Sugar Metabolism of the First Thermophilic Planctomycete Thermogutta terrifontis: Comparative Genomic and Transcriptomic Approaches.</title>
        <authorList>
            <person name="Elcheninov A.G."/>
            <person name="Menzel P."/>
            <person name="Gudbergsdottir S.R."/>
            <person name="Slesarev A.I."/>
            <person name="Kadnikov V.V."/>
            <person name="Krogh A."/>
            <person name="Bonch-Osmolovskaya E.A."/>
            <person name="Peng X."/>
            <person name="Kublanov I.V."/>
        </authorList>
    </citation>
    <scope>NUCLEOTIDE SEQUENCE [LARGE SCALE GENOMIC DNA]</scope>
    <source>
        <strain evidence="2 3">R1</strain>
    </source>
</reference>
<evidence type="ECO:0000313" key="2">
    <source>
        <dbReference type="EMBL" id="ASV74358.1"/>
    </source>
</evidence>
<keyword evidence="1" id="KW-0175">Coiled coil</keyword>
<organism evidence="2 3">
    <name type="scientific">Thermogutta terrifontis</name>
    <dbReference type="NCBI Taxonomy" id="1331910"/>
    <lineage>
        <taxon>Bacteria</taxon>
        <taxon>Pseudomonadati</taxon>
        <taxon>Planctomycetota</taxon>
        <taxon>Planctomycetia</taxon>
        <taxon>Pirellulales</taxon>
        <taxon>Thermoguttaceae</taxon>
        <taxon>Thermogutta</taxon>
    </lineage>
</organism>
<accession>A0A286REI1</accession>
<evidence type="ECO:0000313" key="3">
    <source>
        <dbReference type="Proteomes" id="UP000215086"/>
    </source>
</evidence>
<proteinExistence type="predicted"/>
<dbReference type="AlphaFoldDB" id="A0A286REI1"/>
<dbReference type="Proteomes" id="UP000215086">
    <property type="component" value="Chromosome"/>
</dbReference>
<dbReference type="KEGG" id="ttf:THTE_1756"/>
<keyword evidence="3" id="KW-1185">Reference proteome</keyword>
<dbReference type="RefSeq" id="WP_095414702.1">
    <property type="nucleotide sequence ID" value="NZ_CP018477.1"/>
</dbReference>
<evidence type="ECO:0000256" key="1">
    <source>
        <dbReference type="SAM" id="Coils"/>
    </source>
</evidence>
<name>A0A286REI1_9BACT</name>